<dbReference type="Proteomes" id="UP000011554">
    <property type="component" value="Unassembled WGS sequence"/>
</dbReference>
<dbReference type="EMBL" id="AOIO01000029">
    <property type="protein sequence ID" value="ELZ00778.1"/>
    <property type="molecule type" value="Genomic_DNA"/>
</dbReference>
<accession>M0AS51</accession>
<name>M0AS51_NATA1</name>
<evidence type="ECO:0008006" key="4">
    <source>
        <dbReference type="Google" id="ProtNLM"/>
    </source>
</evidence>
<dbReference type="RefSeq" id="WP_006109254.1">
    <property type="nucleotide sequence ID" value="NZ_AOIO01000029.1"/>
</dbReference>
<comment type="caution">
    <text evidence="2">The sequence shown here is derived from an EMBL/GenBank/DDBJ whole genome shotgun (WGS) entry which is preliminary data.</text>
</comment>
<feature type="region of interest" description="Disordered" evidence="1">
    <location>
        <begin position="457"/>
        <end position="481"/>
    </location>
</feature>
<dbReference type="InterPro" id="IPR027417">
    <property type="entry name" value="P-loop_NTPase"/>
</dbReference>
<protein>
    <recommendedName>
        <fullName evidence="4">Terminase large subunit</fullName>
    </recommendedName>
</protein>
<evidence type="ECO:0000313" key="2">
    <source>
        <dbReference type="EMBL" id="ELZ00778.1"/>
    </source>
</evidence>
<dbReference type="PATRIC" id="fig|29540.5.peg.2248"/>
<dbReference type="Gene3D" id="3.30.420.240">
    <property type="match status" value="1"/>
</dbReference>
<evidence type="ECO:0000313" key="3">
    <source>
        <dbReference type="Proteomes" id="UP000011554"/>
    </source>
</evidence>
<dbReference type="STRING" id="29540.C481_11105"/>
<dbReference type="SUPFAM" id="SSF52540">
    <property type="entry name" value="P-loop containing nucleoside triphosphate hydrolases"/>
    <property type="match status" value="1"/>
</dbReference>
<dbReference type="AlphaFoldDB" id="M0AS51"/>
<sequence>MSAEEASSHPLDPYISGEDRYVRFADDILGVDLAEVQKKLLRAVTQDRYVAVIGANGAGKSYTVAILNLAWIYTNPNAIGIMTSGSYQILEETVFKSMRSLLERARNRGFPLPGKMKHSPPRLEFEDNAERYWKAISGRYPENLEGRHAERVLCILDECDKPDLSAQHFDSALSSVTDSRDRCIAIGNPPYDESNSFYEIMESDRWEVIHFSSFESHNVQLEAGMIEGKPIPGLVDLDQVVADFDAWHPNKGFPGVEESLEMIKTDPDTGIPYVEESGYDERFYRRRLGVLPPDGAQSVRPFYPEGVARAEDRWDGINPHYTPDYDAIGVDIARGGGDRTVVVGITPSRVDVLENVESPGDHSVNKRLIEQNIQDNRTPVIVDAVGEGSGIADELNRSYNVTRFKSSENAIEPHKYHNKRTEALCAIDKWLESGAIEPQSDLASELRSASRHIELTEKSTRSSQAWNATSKKELKKTSSMGRSPDLVDAMALACWALRTERAHEEAGYGLYSY</sequence>
<organism evidence="2 3">
    <name type="scientific">Natrialba asiatica (strain ATCC 700177 / DSM 12278 / JCM 9576 / FERM P-10747 / NBRC 102637 / 172P1)</name>
    <dbReference type="NCBI Taxonomy" id="29540"/>
    <lineage>
        <taxon>Archaea</taxon>
        <taxon>Methanobacteriati</taxon>
        <taxon>Methanobacteriota</taxon>
        <taxon>Stenosarchaea group</taxon>
        <taxon>Halobacteria</taxon>
        <taxon>Halobacteriales</taxon>
        <taxon>Natrialbaceae</taxon>
        <taxon>Natrialba</taxon>
    </lineage>
</organism>
<dbReference type="Gene3D" id="3.40.50.300">
    <property type="entry name" value="P-loop containing nucleotide triphosphate hydrolases"/>
    <property type="match status" value="1"/>
</dbReference>
<dbReference type="OrthoDB" id="205871at2157"/>
<evidence type="ECO:0000256" key="1">
    <source>
        <dbReference type="SAM" id="MobiDB-lite"/>
    </source>
</evidence>
<keyword evidence="3" id="KW-1185">Reference proteome</keyword>
<gene>
    <name evidence="2" type="ORF">C481_11105</name>
</gene>
<reference evidence="2 3" key="1">
    <citation type="journal article" date="2014" name="PLoS Genet.">
        <title>Phylogenetically driven sequencing of extremely halophilic archaea reveals strategies for static and dynamic osmo-response.</title>
        <authorList>
            <person name="Becker E.A."/>
            <person name="Seitzer P.M."/>
            <person name="Tritt A."/>
            <person name="Larsen D."/>
            <person name="Krusor M."/>
            <person name="Yao A.I."/>
            <person name="Wu D."/>
            <person name="Madern D."/>
            <person name="Eisen J.A."/>
            <person name="Darling A.E."/>
            <person name="Facciotti M.T."/>
        </authorList>
    </citation>
    <scope>NUCLEOTIDE SEQUENCE [LARGE SCALE GENOMIC DNA]</scope>
    <source>
        <strain evidence="2 3">DSM 12278</strain>
    </source>
</reference>
<dbReference type="eggNOG" id="arCOG09550">
    <property type="taxonomic scope" value="Archaea"/>
</dbReference>
<proteinExistence type="predicted"/>